<dbReference type="Proteomes" id="UP000593702">
    <property type="component" value="Segment"/>
</dbReference>
<proteinExistence type="predicted"/>
<protein>
    <submittedName>
        <fullName evidence="1">Uncharacterized protein</fullName>
    </submittedName>
</protein>
<evidence type="ECO:0000313" key="1">
    <source>
        <dbReference type="EMBL" id="AKS26464.1"/>
    </source>
</evidence>
<keyword evidence="2" id="KW-1185">Reference proteome</keyword>
<name>A0A7R5WMR0_9POXV</name>
<evidence type="ECO:0000313" key="2">
    <source>
        <dbReference type="Proteomes" id="UP000593702"/>
    </source>
</evidence>
<reference evidence="1 2" key="1">
    <citation type="submission" date="2015-04" db="EMBL/GenBank/DDBJ databases">
        <title>Diachasmimorpha longicaudata entomopoxvirus genome.</title>
        <authorList>
            <person name="Coffman K.A."/>
            <person name="Burke G.R."/>
        </authorList>
    </citation>
    <scope>NUCLEOTIDE SEQUENCE [LARGE SCALE GENOMIC DNA]</scope>
</reference>
<sequence>MERFLQKLQYAYSIFSYDKDTEIHLMLLSGQIYFQESDILKILNLPMDFIENSDELQIFRKRDMFWYISEIGLIVLLSQTSEKLYKDFTFSFIPSIKTTVQTHFDHQITKLAEGIQILNEKINEYEFNIELLPLDKLSA</sequence>
<accession>A0A7R5WMR0</accession>
<dbReference type="EMBL" id="KR095315">
    <property type="protein sequence ID" value="AKS26464.1"/>
    <property type="molecule type" value="Genomic_DNA"/>
</dbReference>
<organism evidence="1 2">
    <name type="scientific">Diachasmimorpha longicaudata entomopoxvirus</name>
    <dbReference type="NCBI Taxonomy" id="109981"/>
    <lineage>
        <taxon>Viruses</taxon>
        <taxon>Varidnaviria</taxon>
        <taxon>Bamfordvirae</taxon>
        <taxon>Nucleocytoviricota</taxon>
        <taxon>Pokkesviricetes</taxon>
        <taxon>Chitovirales</taxon>
        <taxon>Poxviridae</taxon>
        <taxon>Entomopoxvirinae</taxon>
        <taxon>Epsilonentomopoxvirus</taxon>
        <taxon>Epsilonentomopoxvirus dlongicaudata</taxon>
        <taxon>Diachasmimorpha entomopoxvirus</taxon>
    </lineage>
</organism>
<gene>
    <name evidence="1" type="ORF">DLEV_173</name>
</gene>